<dbReference type="SMART" id="SM00325">
    <property type="entry name" value="RhoGEF"/>
    <property type="match status" value="1"/>
</dbReference>
<name>A0A9R1T0Z2_9HYME</name>
<dbReference type="GO" id="GO:0005085">
    <property type="term" value="F:guanyl-nucleotide exchange factor activity"/>
    <property type="evidence" value="ECO:0007669"/>
    <property type="project" value="InterPro"/>
</dbReference>
<dbReference type="InterPro" id="IPR035899">
    <property type="entry name" value="DBL_dom_sf"/>
</dbReference>
<dbReference type="GO" id="GO:0035025">
    <property type="term" value="P:positive regulation of Rho protein signal transduction"/>
    <property type="evidence" value="ECO:0007669"/>
    <property type="project" value="TreeGrafter"/>
</dbReference>
<dbReference type="AlphaFoldDB" id="A0A9R1T0Z2"/>
<dbReference type="Pfam" id="PF00621">
    <property type="entry name" value="RhoGEF"/>
    <property type="match status" value="1"/>
</dbReference>
<dbReference type="Gene3D" id="2.30.29.30">
    <property type="entry name" value="Pleckstrin-homology domain (PH domain)/Phosphotyrosine-binding domain (PTB)"/>
    <property type="match status" value="1"/>
</dbReference>
<dbReference type="InterPro" id="IPR000219">
    <property type="entry name" value="DH_dom"/>
</dbReference>
<dbReference type="GeneID" id="105265101"/>
<dbReference type="GO" id="GO:0005737">
    <property type="term" value="C:cytoplasm"/>
    <property type="evidence" value="ECO:0007669"/>
    <property type="project" value="UniProtKB-SubCell"/>
</dbReference>
<proteinExistence type="predicted"/>
<dbReference type="SUPFAM" id="SSF50729">
    <property type="entry name" value="PH domain-like"/>
    <property type="match status" value="1"/>
</dbReference>
<dbReference type="InterPro" id="IPR051480">
    <property type="entry name" value="Endocytic_GEF_Adapter"/>
</dbReference>
<reference evidence="5" key="1">
    <citation type="submission" date="2025-08" db="UniProtKB">
        <authorList>
            <consortium name="RefSeq"/>
        </authorList>
    </citation>
    <scope>IDENTIFICATION</scope>
    <source>
        <strain evidence="5">USDA-PBARC FA_bdor</strain>
        <tissue evidence="5">Whole organism</tissue>
    </source>
</reference>
<dbReference type="KEGG" id="fas:105265101"/>
<feature type="domain" description="DH" evidence="3">
    <location>
        <begin position="142"/>
        <end position="324"/>
    </location>
</feature>
<evidence type="ECO:0000313" key="4">
    <source>
        <dbReference type="Proteomes" id="UP000694866"/>
    </source>
</evidence>
<evidence type="ECO:0000313" key="5">
    <source>
        <dbReference type="RefSeq" id="XP_011300711.1"/>
    </source>
</evidence>
<sequence>MTDEFDENLDETFQEPRKRFWQRSSRKRTKSDAISISSMDISLDSTMMKRKKRRRITEFATNLLSSSTTTGRLSNVLQRSFGFQQNNSISMIDEEMNAGPSKRTRSICERAGNLAIRSWVTDVAGYCEASPRPSNLGRTEVKRQEAIYELYCGENILLNDLITLKETYYEPLQMTDIFTPSELRTLFGDLDMLVHVHSKLRDDLVELRDSSGFTDIIGPTLLEWLPTLVDPYVEKCKSQILARHILDEKRLRNKKFQEFLKRRMESPKAVDLWTYLDTARSRVVKYPLLVNEILKRTPTGHEDRSLLEEAKIELSKLLERIDRAMGDAECELARSKINVKEEYDPEGCIIEAVELITEGQLKDAKGLKLHCFLFDTCLAFTRRVVRSRVKNYNLTRLVIPKAQLKVQTDCEGNGCAFKIGEHSFVLRDEHDKRHWMDAFEKVHRAPRVLKSEKPVDKDNKDSNGDFSISRVLRNKQVSKRTVRERPI</sequence>
<evidence type="ECO:0000259" key="3">
    <source>
        <dbReference type="PROSITE" id="PS50010"/>
    </source>
</evidence>
<evidence type="ECO:0000256" key="1">
    <source>
        <dbReference type="ARBA" id="ARBA00004496"/>
    </source>
</evidence>
<gene>
    <name evidence="5" type="primary">LOC105265101</name>
</gene>
<dbReference type="CDD" id="cd00160">
    <property type="entry name" value="RhoGEF"/>
    <property type="match status" value="1"/>
</dbReference>
<dbReference type="Proteomes" id="UP000694866">
    <property type="component" value="Unplaced"/>
</dbReference>
<evidence type="ECO:0000256" key="2">
    <source>
        <dbReference type="ARBA" id="ARBA00022490"/>
    </source>
</evidence>
<dbReference type="SUPFAM" id="SSF48065">
    <property type="entry name" value="DBL homology domain (DH-domain)"/>
    <property type="match status" value="1"/>
</dbReference>
<protein>
    <submittedName>
        <fullName evidence="5">Rho guanine nucleotide exchange factor 3-like</fullName>
    </submittedName>
</protein>
<dbReference type="Gene3D" id="1.20.900.10">
    <property type="entry name" value="Dbl homology (DH) domain"/>
    <property type="match status" value="1"/>
</dbReference>
<keyword evidence="4" id="KW-1185">Reference proteome</keyword>
<dbReference type="PANTHER" id="PTHR46006:SF8">
    <property type="entry name" value="DH DOMAIN-CONTAINING PROTEIN"/>
    <property type="match status" value="1"/>
</dbReference>
<dbReference type="RefSeq" id="XP_011300711.1">
    <property type="nucleotide sequence ID" value="XM_011302409.1"/>
</dbReference>
<dbReference type="PROSITE" id="PS50010">
    <property type="entry name" value="DH_2"/>
    <property type="match status" value="1"/>
</dbReference>
<keyword evidence="2" id="KW-0963">Cytoplasm</keyword>
<accession>A0A9R1T0Z2</accession>
<dbReference type="InterPro" id="IPR011993">
    <property type="entry name" value="PH-like_dom_sf"/>
</dbReference>
<dbReference type="OrthoDB" id="5585231at2759"/>
<comment type="subcellular location">
    <subcellularLocation>
        <location evidence="1">Cytoplasm</location>
    </subcellularLocation>
</comment>
<dbReference type="PANTHER" id="PTHR46006">
    <property type="entry name" value="RHO GUANINE NUCLEOTIDE EXCHANGE FACTOR AT 64C, ISOFORM A"/>
    <property type="match status" value="1"/>
</dbReference>
<organism evidence="4 5">
    <name type="scientific">Fopius arisanus</name>
    <dbReference type="NCBI Taxonomy" id="64838"/>
    <lineage>
        <taxon>Eukaryota</taxon>
        <taxon>Metazoa</taxon>
        <taxon>Ecdysozoa</taxon>
        <taxon>Arthropoda</taxon>
        <taxon>Hexapoda</taxon>
        <taxon>Insecta</taxon>
        <taxon>Pterygota</taxon>
        <taxon>Neoptera</taxon>
        <taxon>Endopterygota</taxon>
        <taxon>Hymenoptera</taxon>
        <taxon>Apocrita</taxon>
        <taxon>Ichneumonoidea</taxon>
        <taxon>Braconidae</taxon>
        <taxon>Opiinae</taxon>
        <taxon>Fopius</taxon>
    </lineage>
</organism>